<organism evidence="2 3">
    <name type="scientific">Cedecea neteri</name>
    <dbReference type="NCBI Taxonomy" id="158822"/>
    <lineage>
        <taxon>Bacteria</taxon>
        <taxon>Pseudomonadati</taxon>
        <taxon>Pseudomonadota</taxon>
        <taxon>Gammaproteobacteria</taxon>
        <taxon>Enterobacterales</taxon>
        <taxon>Enterobacteriaceae</taxon>
        <taxon>Cedecea</taxon>
    </lineage>
</organism>
<gene>
    <name evidence="2" type="ORF">JT31_06805</name>
</gene>
<dbReference type="KEGG" id="cnt:JT31_06805"/>
<accession>A0A089PWD5</accession>
<evidence type="ECO:0000256" key="1">
    <source>
        <dbReference type="SAM" id="Phobius"/>
    </source>
</evidence>
<keyword evidence="1" id="KW-0472">Membrane</keyword>
<evidence type="ECO:0000313" key="2">
    <source>
        <dbReference type="EMBL" id="AIR04328.1"/>
    </source>
</evidence>
<feature type="transmembrane region" description="Helical" evidence="1">
    <location>
        <begin position="37"/>
        <end position="56"/>
    </location>
</feature>
<dbReference type="EMBL" id="CP009451">
    <property type="protein sequence ID" value="AIR04328.1"/>
    <property type="molecule type" value="Genomic_DNA"/>
</dbReference>
<reference evidence="2 3" key="1">
    <citation type="submission" date="2014-09" db="EMBL/GenBank/DDBJ databases">
        <title>Cedecea neteri SSMD04 Genome Sequencing.</title>
        <authorList>
            <person name="Tan J.-Y."/>
        </authorList>
    </citation>
    <scope>NUCLEOTIDE SEQUENCE [LARGE SCALE GENOMIC DNA]</scope>
    <source>
        <strain evidence="2 3">SSMD04</strain>
    </source>
</reference>
<sequence length="70" mass="8072">MILDVKTMFSLERVINVIGLFFKEIEGDFLLISSFKIYLNFVAMVFNICPFNILLLPMRMTINALTLPVV</sequence>
<name>A0A089PWD5_9ENTR</name>
<dbReference type="Proteomes" id="UP000029481">
    <property type="component" value="Chromosome"/>
</dbReference>
<protein>
    <submittedName>
        <fullName evidence="2">Uncharacterized protein</fullName>
    </submittedName>
</protein>
<keyword evidence="3" id="KW-1185">Reference proteome</keyword>
<keyword evidence="1" id="KW-1133">Transmembrane helix</keyword>
<evidence type="ECO:0000313" key="3">
    <source>
        <dbReference type="Proteomes" id="UP000029481"/>
    </source>
</evidence>
<keyword evidence="1" id="KW-0812">Transmembrane</keyword>
<dbReference type="AlphaFoldDB" id="A0A089PWD5"/>
<proteinExistence type="predicted"/>